<evidence type="ECO:0000256" key="1">
    <source>
        <dbReference type="SAM" id="MobiDB-lite"/>
    </source>
</evidence>
<sequence>MAQAEIVGEILHTVTDAFAEGHTMRNEKGELIMIQNYNLQDGGKHGGPDETPPAVAPGTTSATQAATKIIELWKSGATWNDVKDYLNKDVYNISEENKKKPTGTDPRYEKDPFALPSWMESPKNGWVPVH</sequence>
<organism evidence="2 3">
    <name type="scientific">Leptospira koniambonensis</name>
    <dbReference type="NCBI Taxonomy" id="2484950"/>
    <lineage>
        <taxon>Bacteria</taxon>
        <taxon>Pseudomonadati</taxon>
        <taxon>Spirochaetota</taxon>
        <taxon>Spirochaetia</taxon>
        <taxon>Leptospirales</taxon>
        <taxon>Leptospiraceae</taxon>
        <taxon>Leptospira</taxon>
    </lineage>
</organism>
<evidence type="ECO:0000313" key="2">
    <source>
        <dbReference type="EMBL" id="TGL30061.1"/>
    </source>
</evidence>
<keyword evidence="3" id="KW-1185">Reference proteome</keyword>
<name>A0A4R9J3W0_9LEPT</name>
<accession>A0A4R9J3W0</accession>
<proteinExistence type="predicted"/>
<feature type="region of interest" description="Disordered" evidence="1">
    <location>
        <begin position="93"/>
        <end position="130"/>
    </location>
</feature>
<feature type="region of interest" description="Disordered" evidence="1">
    <location>
        <begin position="39"/>
        <end position="60"/>
    </location>
</feature>
<dbReference type="Proteomes" id="UP000297871">
    <property type="component" value="Unassembled WGS sequence"/>
</dbReference>
<dbReference type="AlphaFoldDB" id="A0A4R9J3W0"/>
<reference evidence="2" key="1">
    <citation type="journal article" date="2019" name="PLoS Negl. Trop. Dis.">
        <title>Revisiting the worldwide diversity of Leptospira species in the environment.</title>
        <authorList>
            <person name="Vincent A.T."/>
            <person name="Schiettekatte O."/>
            <person name="Bourhy P."/>
            <person name="Veyrier F.J."/>
            <person name="Picardeau M."/>
        </authorList>
    </citation>
    <scope>NUCLEOTIDE SEQUENCE [LARGE SCALE GENOMIC DNA]</scope>
    <source>
        <strain evidence="2">201800265</strain>
    </source>
</reference>
<comment type="caution">
    <text evidence="2">The sequence shown here is derived from an EMBL/GenBank/DDBJ whole genome shotgun (WGS) entry which is preliminary data.</text>
</comment>
<evidence type="ECO:0000313" key="3">
    <source>
        <dbReference type="Proteomes" id="UP000297871"/>
    </source>
</evidence>
<dbReference type="OrthoDB" id="7605324at2"/>
<dbReference type="RefSeq" id="WP_135616402.1">
    <property type="nucleotide sequence ID" value="NZ_RQFY01000008.1"/>
</dbReference>
<dbReference type="EMBL" id="RQFY01000008">
    <property type="protein sequence ID" value="TGL30061.1"/>
    <property type="molecule type" value="Genomic_DNA"/>
</dbReference>
<protein>
    <submittedName>
        <fullName evidence="2">Uncharacterized protein</fullName>
    </submittedName>
</protein>
<gene>
    <name evidence="2" type="ORF">EHQ52_17140</name>
</gene>